<gene>
    <name evidence="2" type="ORF">EJB05_55306</name>
</gene>
<dbReference type="EMBL" id="RWGY01000732">
    <property type="protein sequence ID" value="TVT99307.1"/>
    <property type="molecule type" value="Genomic_DNA"/>
</dbReference>
<dbReference type="AlphaFoldDB" id="A0A5J9SK07"/>
<evidence type="ECO:0000313" key="2">
    <source>
        <dbReference type="EMBL" id="TVT99307.1"/>
    </source>
</evidence>
<reference evidence="2 3" key="1">
    <citation type="journal article" date="2019" name="Sci. Rep.">
        <title>A high-quality genome of Eragrostis curvula grass provides insights into Poaceae evolution and supports new strategies to enhance forage quality.</title>
        <authorList>
            <person name="Carballo J."/>
            <person name="Santos B.A.C.M."/>
            <person name="Zappacosta D."/>
            <person name="Garbus I."/>
            <person name="Selva J.P."/>
            <person name="Gallo C.A."/>
            <person name="Diaz A."/>
            <person name="Albertini E."/>
            <person name="Caccamo M."/>
            <person name="Echenique V."/>
        </authorList>
    </citation>
    <scope>NUCLEOTIDE SEQUENCE [LARGE SCALE GENOMIC DNA]</scope>
    <source>
        <strain evidence="3">cv. Victoria</strain>
        <tissue evidence="2">Leaf</tissue>
    </source>
</reference>
<dbReference type="Gramene" id="TVT99307">
    <property type="protein sequence ID" value="TVT99307"/>
    <property type="gene ID" value="EJB05_55306"/>
</dbReference>
<dbReference type="Proteomes" id="UP000324897">
    <property type="component" value="Unassembled WGS sequence"/>
</dbReference>
<feature type="region of interest" description="Disordered" evidence="1">
    <location>
        <begin position="30"/>
        <end position="60"/>
    </location>
</feature>
<proteinExistence type="predicted"/>
<accession>A0A5J9SK07</accession>
<sequence length="60" mass="7170">MSVFYYIHRERCMRGEIIFRPYELGQVARHDSYDSEPGSSLSLHENRRHRRDFQGPKNGS</sequence>
<organism evidence="2 3">
    <name type="scientific">Eragrostis curvula</name>
    <name type="common">weeping love grass</name>
    <dbReference type="NCBI Taxonomy" id="38414"/>
    <lineage>
        <taxon>Eukaryota</taxon>
        <taxon>Viridiplantae</taxon>
        <taxon>Streptophyta</taxon>
        <taxon>Embryophyta</taxon>
        <taxon>Tracheophyta</taxon>
        <taxon>Spermatophyta</taxon>
        <taxon>Magnoliopsida</taxon>
        <taxon>Liliopsida</taxon>
        <taxon>Poales</taxon>
        <taxon>Poaceae</taxon>
        <taxon>PACMAD clade</taxon>
        <taxon>Chloridoideae</taxon>
        <taxon>Eragrostideae</taxon>
        <taxon>Eragrostidinae</taxon>
        <taxon>Eragrostis</taxon>
    </lineage>
</organism>
<evidence type="ECO:0000256" key="1">
    <source>
        <dbReference type="SAM" id="MobiDB-lite"/>
    </source>
</evidence>
<protein>
    <submittedName>
        <fullName evidence="2">Uncharacterized protein</fullName>
    </submittedName>
</protein>
<comment type="caution">
    <text evidence="2">The sequence shown here is derived from an EMBL/GenBank/DDBJ whole genome shotgun (WGS) entry which is preliminary data.</text>
</comment>
<evidence type="ECO:0000313" key="3">
    <source>
        <dbReference type="Proteomes" id="UP000324897"/>
    </source>
</evidence>
<keyword evidence="3" id="KW-1185">Reference proteome</keyword>
<name>A0A5J9SK07_9POAL</name>